<dbReference type="STRING" id="1271860.SAMN05216174_1172"/>
<name>A0A1G6XAG9_9PSEU</name>
<dbReference type="AlphaFoldDB" id="A0A1G6XAG9"/>
<dbReference type="Proteomes" id="UP000199501">
    <property type="component" value="Unassembled WGS sequence"/>
</dbReference>
<protein>
    <submittedName>
        <fullName evidence="1">Uncharacterized protein</fullName>
    </submittedName>
</protein>
<keyword evidence="2" id="KW-1185">Reference proteome</keyword>
<accession>A0A1G6XAG9</accession>
<gene>
    <name evidence="1" type="ORF">SAMN05216174_1172</name>
</gene>
<organism evidence="1 2">
    <name type="scientific">Actinokineospora iranica</name>
    <dbReference type="NCBI Taxonomy" id="1271860"/>
    <lineage>
        <taxon>Bacteria</taxon>
        <taxon>Bacillati</taxon>
        <taxon>Actinomycetota</taxon>
        <taxon>Actinomycetes</taxon>
        <taxon>Pseudonocardiales</taxon>
        <taxon>Pseudonocardiaceae</taxon>
        <taxon>Actinokineospora</taxon>
    </lineage>
</organism>
<reference evidence="2" key="1">
    <citation type="submission" date="2016-10" db="EMBL/GenBank/DDBJ databases">
        <authorList>
            <person name="Varghese N."/>
            <person name="Submissions S."/>
        </authorList>
    </citation>
    <scope>NUCLEOTIDE SEQUENCE [LARGE SCALE GENOMIC DNA]</scope>
    <source>
        <strain evidence="2">IBRC-M 10403</strain>
    </source>
</reference>
<dbReference type="EMBL" id="FMZZ01000017">
    <property type="protein sequence ID" value="SDD75108.1"/>
    <property type="molecule type" value="Genomic_DNA"/>
</dbReference>
<sequence>MVCLARLAMGWSVVRLVRLAARDRGVLPLPRLVVRERSVVRIARWAAVDWRVLRLPGLVVKEWGVVCLARLAMGRSVACLGRLVGMVWNGPRTPRSTMKGWRILRPARLFPREGGLPRLPPCSRRGRLVPRPLVPTMSRRPPLGLLVPTLP</sequence>
<evidence type="ECO:0000313" key="2">
    <source>
        <dbReference type="Proteomes" id="UP000199501"/>
    </source>
</evidence>
<evidence type="ECO:0000313" key="1">
    <source>
        <dbReference type="EMBL" id="SDD75108.1"/>
    </source>
</evidence>
<proteinExistence type="predicted"/>